<accession>A0A0S2ZP33</accession>
<protein>
    <recommendedName>
        <fullName evidence="1">PD-(D/E)XK endonuclease-like domain-containing protein</fullName>
    </recommendedName>
</protein>
<dbReference type="InterPro" id="IPR011604">
    <property type="entry name" value="PDDEXK-like_dom_sf"/>
</dbReference>
<name>A0A0S2ZP33_9FUSO</name>
<dbReference type="RefSeq" id="WP_029492991.1">
    <property type="nucleotide sequence ID" value="NZ_ATKF01000036.1"/>
</dbReference>
<evidence type="ECO:0000259" key="1">
    <source>
        <dbReference type="Pfam" id="PF12705"/>
    </source>
</evidence>
<gene>
    <name evidence="2" type="ORF">RN87_08740</name>
</gene>
<proteinExistence type="predicted"/>
<evidence type="ECO:0000313" key="3">
    <source>
        <dbReference type="Proteomes" id="UP000063275"/>
    </source>
</evidence>
<dbReference type="KEGG" id="fhw:RN87_08740"/>
<dbReference type="AlphaFoldDB" id="A0A0S2ZP33"/>
<dbReference type="Gene3D" id="3.90.320.10">
    <property type="match status" value="1"/>
</dbReference>
<dbReference type="SUPFAM" id="SSF52980">
    <property type="entry name" value="Restriction endonuclease-like"/>
    <property type="match status" value="1"/>
</dbReference>
<dbReference type="OrthoDB" id="2109781at2"/>
<dbReference type="InterPro" id="IPR038726">
    <property type="entry name" value="PDDEXK_AddAB-type"/>
</dbReference>
<sequence length="910" mass="109103">MNKLIFNYLPYNNQNQNELYSKMDKIINEDSSNDTLVVVESGMAQKHYFAYVNKAKLLVKNNIIAFEDFLDKIFLSNKKVLGDIKRFFLFYSCLKEDIKKKLNISNYFECIEIADDFFEFFSYIKNKEILKFLNLSKWQEEKFEIFFEIKEEMDKFLDENSYIPSDWLYSLENLDLTYIKKYKKIVFYDIVDFPHNFLEIVNSIQSICEVEILLQMENKDFDMENLKLNKVSFPDKKINVNLSKYTNDLELHAMIKTNQYDGYFSTDLNKEDRYSIFTKSNKFYLNDTKFYQVIETYLNLLNGIDYKNKKYIDIFLVKENIFKNAFMSFYGLDIEDYRCFEKIISSDYRYISLKLLNEDYYLYYLGDNENLKIKLKLIFETLNDIEKIKDVNSLNNFLCDKFFSSKTDIDFFVEDKFDTLYDKIYEILGLLNSNENIDFFKNFNNFFKSNLGKNIFTLFFNYLNRIIIYSIQKNKNKDNELKDLDLIKYSVKNIENPAIIYTDSQTLPKIKVNNNLFTEQQKLKLGLKTNEDEILIQKYRFFQNLLSLNKVNIFSMVDKDNNIDFSAFVYEFINKYSALENNIDNLKQYFKSIYLKEKTENFSKDETFFRAYLKEKTDFKDNILKIGAYDYIELKNNETFFFLDKICGIESSDEIVADIGISAKVLGNILHKTLEEIFRENWKNILQSSENLLISTDIIKKYLEKNIFKEELKIEIFMKNYLNEVLTPRLTTNIEKFFKVLYEELKGEKILRIEAEKKSKTQDKAYLRYDEIEVFLNGRADLLIETSKARYIVDFKTGGYKKDQLEFYAIMFYGSDNSLPVYSTAYNFWDEQESKNFKFEKHLIDKLPEKDSQFKELLIEFFKNKYYVLPKKSALKESDFDFNEYYRYKNIIPLEKMEVEKMTGDTDGKN</sequence>
<feature type="domain" description="PD-(D/E)XK endonuclease-like" evidence="1">
    <location>
        <begin position="641"/>
        <end position="862"/>
    </location>
</feature>
<dbReference type="Pfam" id="PF12705">
    <property type="entry name" value="PDDEXK_1"/>
    <property type="match status" value="1"/>
</dbReference>
<organism evidence="2">
    <name type="scientific">Fusobacterium hwasookii ChDC F174</name>
    <dbReference type="NCBI Taxonomy" id="1307442"/>
    <lineage>
        <taxon>Bacteria</taxon>
        <taxon>Fusobacteriati</taxon>
        <taxon>Fusobacteriota</taxon>
        <taxon>Fusobacteriia</taxon>
        <taxon>Fusobacteriales</taxon>
        <taxon>Fusobacteriaceae</taxon>
        <taxon>Fusobacterium</taxon>
    </lineage>
</organism>
<dbReference type="Proteomes" id="UP000063275">
    <property type="component" value="Chromosome"/>
</dbReference>
<reference evidence="2 3" key="1">
    <citation type="submission" date="2015-11" db="EMBL/GenBank/DDBJ databases">
        <authorList>
            <person name="Zhang Y."/>
            <person name="Guo Z."/>
        </authorList>
    </citation>
    <scope>NUCLEOTIDE SEQUENCE [LARGE SCALE GENOMIC DNA]</scope>
    <source>
        <strain evidence="2 3">ChDC F174</strain>
    </source>
</reference>
<evidence type="ECO:0000313" key="2">
    <source>
        <dbReference type="EMBL" id="ALQ40612.1"/>
    </source>
</evidence>
<dbReference type="InterPro" id="IPR011335">
    <property type="entry name" value="Restrct_endonuc-II-like"/>
</dbReference>
<dbReference type="EMBL" id="CP013331">
    <property type="protein sequence ID" value="ALQ40612.1"/>
    <property type="molecule type" value="Genomic_DNA"/>
</dbReference>